<accession>A0A7V1PTT6</accession>
<evidence type="ECO:0000313" key="3">
    <source>
        <dbReference type="EMBL" id="HED09780.1"/>
    </source>
</evidence>
<dbReference type="SUPFAM" id="SSF51445">
    <property type="entry name" value="(Trans)glycosidases"/>
    <property type="match status" value="1"/>
</dbReference>
<evidence type="ECO:0008006" key="4">
    <source>
        <dbReference type="Google" id="ProtNLM"/>
    </source>
</evidence>
<dbReference type="InterPro" id="IPR050985">
    <property type="entry name" value="Alpha-glycosidase_related"/>
</dbReference>
<dbReference type="Gene3D" id="3.20.20.70">
    <property type="entry name" value="Aldolase class I"/>
    <property type="match status" value="1"/>
</dbReference>
<dbReference type="Proteomes" id="UP000886005">
    <property type="component" value="Unassembled WGS sequence"/>
</dbReference>
<keyword evidence="2" id="KW-0326">Glycosidase</keyword>
<dbReference type="InterPro" id="IPR017853">
    <property type="entry name" value="GH"/>
</dbReference>
<dbReference type="Pfam" id="PF02065">
    <property type="entry name" value="Melibiase"/>
    <property type="match status" value="1"/>
</dbReference>
<proteinExistence type="predicted"/>
<reference evidence="3" key="1">
    <citation type="journal article" date="2020" name="mSystems">
        <title>Genome- and Community-Level Interaction Insights into Carbon Utilization and Element Cycling Functions of Hydrothermarchaeota in Hydrothermal Sediment.</title>
        <authorList>
            <person name="Zhou Z."/>
            <person name="Liu Y."/>
            <person name="Xu W."/>
            <person name="Pan J."/>
            <person name="Luo Z.H."/>
            <person name="Li M."/>
        </authorList>
    </citation>
    <scope>NUCLEOTIDE SEQUENCE [LARGE SCALE GENOMIC DNA]</scope>
    <source>
        <strain evidence="3">HyVt-456</strain>
    </source>
</reference>
<feature type="non-terminal residue" evidence="3">
    <location>
        <position position="1"/>
    </location>
</feature>
<dbReference type="PANTHER" id="PTHR43053:SF3">
    <property type="entry name" value="ALPHA-GALACTOSIDASE C-RELATED"/>
    <property type="match status" value="1"/>
</dbReference>
<name>A0A7V1PTT6_CALAY</name>
<dbReference type="InterPro" id="IPR013785">
    <property type="entry name" value="Aldolase_TIM"/>
</dbReference>
<gene>
    <name evidence="3" type="ORF">ENJ10_03750</name>
</gene>
<organism evidence="3">
    <name type="scientific">Caldithrix abyssi</name>
    <dbReference type="NCBI Taxonomy" id="187145"/>
    <lineage>
        <taxon>Bacteria</taxon>
        <taxon>Pseudomonadati</taxon>
        <taxon>Calditrichota</taxon>
        <taxon>Calditrichia</taxon>
        <taxon>Calditrichales</taxon>
        <taxon>Calditrichaceae</taxon>
        <taxon>Caldithrix</taxon>
    </lineage>
</organism>
<dbReference type="GO" id="GO:0004557">
    <property type="term" value="F:alpha-galactosidase activity"/>
    <property type="evidence" value="ECO:0007669"/>
    <property type="project" value="UniProtKB-ARBA"/>
</dbReference>
<dbReference type="AlphaFoldDB" id="A0A7V1PTT6"/>
<evidence type="ECO:0000256" key="2">
    <source>
        <dbReference type="ARBA" id="ARBA00023295"/>
    </source>
</evidence>
<dbReference type="PANTHER" id="PTHR43053">
    <property type="entry name" value="GLYCOSIDASE FAMILY 31"/>
    <property type="match status" value="1"/>
</dbReference>
<dbReference type="EMBL" id="DRLD01000100">
    <property type="protein sequence ID" value="HED09780.1"/>
    <property type="molecule type" value="Genomic_DNA"/>
</dbReference>
<protein>
    <recommendedName>
        <fullName evidence="4">Alpha-galactosidase</fullName>
    </recommendedName>
</protein>
<sequence length="612" mass="68703">SAAGSGKKLQMRGYAKGPLGALIEKELTLELYDKYANAGLVTVRYKNINKTPGLTIEKEVDASFRLDASLVNERYGKHDFWLLQGGSYRSRPDWIMPVTDTLSFENYMGKDEEAGNSGGGLPVLDVWNPEGGLFIGSIRNKPTLISLPVKTDPAGYLNIGIEYKRKAAFGDEPYQAIPTVIGVHRGDYYNGLSTYAAIMADRGLKMLELDPADPVYDADWCGWGLGPDFTQQQMIGMIPTLEKYHFNTVTVDDGWFESYGDFVLKSSIFPGGDADVAKFTATFHEKGFPVKLWLTPAVGGAILMKEHPEWFIRDKNGEMVTVDRFGVRRTAAFLCPTLPEVHNYYREMVNLTLGKWGFDGYKMDFEIINAMGECYAEDHGHASPEESFEGMPQLFKVISDESRKIKPGAILEICPCGMFPSFYKMPYYNQSVASDPTNTWQIRHRGKTLKALMGPRAAYYGDHVERFYSKNNFASMVGVGGIPGTKFVAVETDDGFLGKKYPVWLDPERQKNFELWLGVYKDNRLSSGEYLNLYDIAYDKPEAHVIRKDGTLYYAFYADAWDGDVEFRGLGAGDYKIFDYVHNRDLGVTRAGGKLKLKFTNYLLVKAVPVSN</sequence>
<comment type="caution">
    <text evidence="3">The sequence shown here is derived from an EMBL/GenBank/DDBJ whole genome shotgun (WGS) entry which is preliminary data.</text>
</comment>
<evidence type="ECO:0000256" key="1">
    <source>
        <dbReference type="ARBA" id="ARBA00022801"/>
    </source>
</evidence>
<keyword evidence="1" id="KW-0378">Hydrolase</keyword>